<dbReference type="AlphaFoldDB" id="A0A383S9E4"/>
<gene>
    <name evidence="2" type="ORF">PROPAUS_1954</name>
</gene>
<evidence type="ECO:0000313" key="2">
    <source>
        <dbReference type="EMBL" id="SYZ33989.1"/>
    </source>
</evidence>
<dbReference type="Proteomes" id="UP000263928">
    <property type="component" value="Unassembled WGS sequence"/>
</dbReference>
<evidence type="ECO:0000313" key="3">
    <source>
        <dbReference type="Proteomes" id="UP000263928"/>
    </source>
</evidence>
<dbReference type="EMBL" id="UNQJ01000016">
    <property type="protein sequence ID" value="SYZ33989.1"/>
    <property type="molecule type" value="Genomic_DNA"/>
</dbReference>
<keyword evidence="2" id="KW-0378">Hydrolase</keyword>
<dbReference type="GO" id="GO:0004175">
    <property type="term" value="F:endopeptidase activity"/>
    <property type="evidence" value="ECO:0007669"/>
    <property type="project" value="UniProtKB-ARBA"/>
</dbReference>
<organism evidence="2 3">
    <name type="scientific">Propionibacterium australiense</name>
    <dbReference type="NCBI Taxonomy" id="119981"/>
    <lineage>
        <taxon>Bacteria</taxon>
        <taxon>Bacillati</taxon>
        <taxon>Actinomycetota</taxon>
        <taxon>Actinomycetes</taxon>
        <taxon>Propionibacteriales</taxon>
        <taxon>Propionibacteriaceae</taxon>
        <taxon>Propionibacterium</taxon>
    </lineage>
</organism>
<dbReference type="GO" id="GO:0080120">
    <property type="term" value="P:CAAX-box protein maturation"/>
    <property type="evidence" value="ECO:0007669"/>
    <property type="project" value="UniProtKB-ARBA"/>
</dbReference>
<feature type="domain" description="CAAX prenyl protease 2/Lysostaphin resistance protein A-like" evidence="1">
    <location>
        <begin position="112"/>
        <end position="195"/>
    </location>
</feature>
<dbReference type="GO" id="GO:0006508">
    <property type="term" value="P:proteolysis"/>
    <property type="evidence" value="ECO:0007669"/>
    <property type="project" value="UniProtKB-KW"/>
</dbReference>
<keyword evidence="2" id="KW-0645">Protease</keyword>
<dbReference type="Pfam" id="PF02517">
    <property type="entry name" value="Rce1-like"/>
    <property type="match status" value="1"/>
</dbReference>
<reference evidence="3" key="1">
    <citation type="submission" date="2018-08" db="EMBL/GenBank/DDBJ databases">
        <authorList>
            <person name="Hornung B."/>
        </authorList>
    </citation>
    <scope>NUCLEOTIDE SEQUENCE [LARGE SCALE GENOMIC DNA]</scope>
</reference>
<evidence type="ECO:0000259" key="1">
    <source>
        <dbReference type="Pfam" id="PF02517"/>
    </source>
</evidence>
<keyword evidence="3" id="KW-1185">Reference proteome</keyword>
<proteinExistence type="predicted"/>
<name>A0A383S9E4_9ACTN</name>
<protein>
    <submittedName>
        <fullName evidence="2">CAAX protease self-immunity</fullName>
    </submittedName>
</protein>
<sequence length="203" mass="23009">MKKDGFWAYLLKNLFPLAVEAVFVVLVVVGIPRTIYLNLMLYLLMILYFAARREYSFTEWWDELRKKIFWVACLGTLVLIGAGFAAMTVLQGCFADVPLGDIKLRSTTRFGLFLFAVQTIAFPPLAEEMFYRKYLISLQGGARTAVTLMVSSVLFAAAHAVYPFGILTYAVLGMSFGLAYVWHKNIYAMMSVHFIEGYAKLFL</sequence>
<accession>A0A383S9E4</accession>
<dbReference type="InterPro" id="IPR003675">
    <property type="entry name" value="Rce1/LyrA-like_dom"/>
</dbReference>